<keyword evidence="3" id="KW-0460">Magnesium</keyword>
<name>A0A2T5BQA7_9RHOB</name>
<evidence type="ECO:0000256" key="3">
    <source>
        <dbReference type="ARBA" id="ARBA00022842"/>
    </source>
</evidence>
<evidence type="ECO:0000313" key="4">
    <source>
        <dbReference type="EMBL" id="PTN01317.1"/>
    </source>
</evidence>
<keyword evidence="5" id="KW-1185">Reference proteome</keyword>
<reference evidence="4 5" key="1">
    <citation type="submission" date="2018-04" db="EMBL/GenBank/DDBJ databases">
        <title>Genomic Encyclopedia of Archaeal and Bacterial Type Strains, Phase II (KMG-II): from individual species to whole genera.</title>
        <authorList>
            <person name="Goeker M."/>
        </authorList>
    </citation>
    <scope>NUCLEOTIDE SEQUENCE [LARGE SCALE GENOMIC DNA]</scope>
    <source>
        <strain evidence="4 5">DSM 18064</strain>
    </source>
</reference>
<dbReference type="Pfam" id="PF12710">
    <property type="entry name" value="HAD"/>
    <property type="match status" value="1"/>
</dbReference>
<dbReference type="GO" id="GO:0046872">
    <property type="term" value="F:metal ion binding"/>
    <property type="evidence" value="ECO:0007669"/>
    <property type="project" value="UniProtKB-KW"/>
</dbReference>
<dbReference type="InterPro" id="IPR023214">
    <property type="entry name" value="HAD_sf"/>
</dbReference>
<protein>
    <submittedName>
        <fullName evidence="4">HAD superfamily hydrolase (TIGR01490 family)</fullName>
    </submittedName>
</protein>
<dbReference type="RefSeq" id="WP_107893035.1">
    <property type="nucleotide sequence ID" value="NZ_NHSI01000040.1"/>
</dbReference>
<dbReference type="NCBIfam" id="TIGR01488">
    <property type="entry name" value="HAD-SF-IB"/>
    <property type="match status" value="1"/>
</dbReference>
<dbReference type="InterPro" id="IPR006385">
    <property type="entry name" value="HAD_hydro_SerB1"/>
</dbReference>
<dbReference type="OrthoDB" id="9794212at2"/>
<dbReference type="InterPro" id="IPR036412">
    <property type="entry name" value="HAD-like_sf"/>
</dbReference>
<dbReference type="AlphaFoldDB" id="A0A2T5BQA7"/>
<accession>A0A2T5BQA7</accession>
<dbReference type="Proteomes" id="UP000243859">
    <property type="component" value="Unassembled WGS sequence"/>
</dbReference>
<proteinExistence type="predicted"/>
<dbReference type="NCBIfam" id="TIGR01490">
    <property type="entry name" value="HAD-SF-IB-hyp1"/>
    <property type="match status" value="1"/>
</dbReference>
<keyword evidence="1" id="KW-0479">Metal-binding</keyword>
<evidence type="ECO:0000313" key="5">
    <source>
        <dbReference type="Proteomes" id="UP000243859"/>
    </source>
</evidence>
<dbReference type="Gene3D" id="3.40.50.1000">
    <property type="entry name" value="HAD superfamily/HAD-like"/>
    <property type="match status" value="1"/>
</dbReference>
<dbReference type="PANTHER" id="PTHR43344">
    <property type="entry name" value="PHOSPHOSERINE PHOSPHATASE"/>
    <property type="match status" value="1"/>
</dbReference>
<dbReference type="InterPro" id="IPR050582">
    <property type="entry name" value="HAD-like_SerB"/>
</dbReference>
<keyword evidence="2 4" id="KW-0378">Hydrolase</keyword>
<evidence type="ECO:0000256" key="1">
    <source>
        <dbReference type="ARBA" id="ARBA00022723"/>
    </source>
</evidence>
<gene>
    <name evidence="4" type="ORF">C8N32_11416</name>
</gene>
<dbReference type="Gene3D" id="1.20.1440.100">
    <property type="entry name" value="SG protein - dephosphorylation function"/>
    <property type="match status" value="1"/>
</dbReference>
<organism evidence="4 5">
    <name type="scientific">Rhodovulum imhoffii</name>
    <dbReference type="NCBI Taxonomy" id="365340"/>
    <lineage>
        <taxon>Bacteria</taxon>
        <taxon>Pseudomonadati</taxon>
        <taxon>Pseudomonadota</taxon>
        <taxon>Alphaproteobacteria</taxon>
        <taxon>Rhodobacterales</taxon>
        <taxon>Paracoccaceae</taxon>
        <taxon>Rhodovulum</taxon>
    </lineage>
</organism>
<sequence length="219" mass="24684">MAYAFFDVDDTLIRTKSMFAFFRFWAEDWQQDPALLRRFEEHFRLARARGVPREQLNRDYYRFLAGVELDRLEAAGRQWARGVIGEALFFPAAVAQLRARMRQAIDPVFVSGSFEPVLRPIAEHLGVRHILCTRLDVRLDNCLTGEIGRPQTIGQGKAEAIAQFLSTRRARASDCWAYGDDISDVPMLESVGHPVAVGQDAALCGKAQNMGWAQLPLTA</sequence>
<dbReference type="EMBL" id="QAAA01000014">
    <property type="protein sequence ID" value="PTN01317.1"/>
    <property type="molecule type" value="Genomic_DNA"/>
</dbReference>
<dbReference type="PANTHER" id="PTHR43344:SF13">
    <property type="entry name" value="PHOSPHATASE RV3661-RELATED"/>
    <property type="match status" value="1"/>
</dbReference>
<dbReference type="GO" id="GO:0016787">
    <property type="term" value="F:hydrolase activity"/>
    <property type="evidence" value="ECO:0007669"/>
    <property type="project" value="UniProtKB-KW"/>
</dbReference>
<dbReference type="SUPFAM" id="SSF56784">
    <property type="entry name" value="HAD-like"/>
    <property type="match status" value="1"/>
</dbReference>
<evidence type="ECO:0000256" key="2">
    <source>
        <dbReference type="ARBA" id="ARBA00022801"/>
    </source>
</evidence>
<comment type="caution">
    <text evidence="4">The sequence shown here is derived from an EMBL/GenBank/DDBJ whole genome shotgun (WGS) entry which is preliminary data.</text>
</comment>